<dbReference type="RefSeq" id="WP_128980690.1">
    <property type="nucleotide sequence ID" value="NZ_PDKJ01000005.1"/>
</dbReference>
<dbReference type="Proteomes" id="UP000290172">
    <property type="component" value="Unassembled WGS sequence"/>
</dbReference>
<gene>
    <name evidence="2" type="ORF">CRV08_07535</name>
</gene>
<reference evidence="2 3" key="1">
    <citation type="submission" date="2017-10" db="EMBL/GenBank/DDBJ databases">
        <title>Genomics of the genus Arcobacter.</title>
        <authorList>
            <person name="Perez-Cataluna A."/>
            <person name="Figueras M.J."/>
        </authorList>
    </citation>
    <scope>NUCLEOTIDE SEQUENCE [LARGE SCALE GENOMIC DNA]</scope>
    <source>
        <strain evidence="2 3">CECT 8993</strain>
    </source>
</reference>
<proteinExistence type="predicted"/>
<feature type="compositionally biased region" description="Basic and acidic residues" evidence="1">
    <location>
        <begin position="619"/>
        <end position="631"/>
    </location>
</feature>
<organism evidence="2 3">
    <name type="scientific">Halarcobacter ebronensis</name>
    <dbReference type="NCBI Taxonomy" id="1462615"/>
    <lineage>
        <taxon>Bacteria</taxon>
        <taxon>Pseudomonadati</taxon>
        <taxon>Campylobacterota</taxon>
        <taxon>Epsilonproteobacteria</taxon>
        <taxon>Campylobacterales</taxon>
        <taxon>Arcobacteraceae</taxon>
        <taxon>Halarcobacter</taxon>
    </lineage>
</organism>
<feature type="region of interest" description="Disordered" evidence="1">
    <location>
        <begin position="619"/>
        <end position="643"/>
    </location>
</feature>
<dbReference type="EMBL" id="PDKJ01000005">
    <property type="protein sequence ID" value="RXJ68664.1"/>
    <property type="molecule type" value="Genomic_DNA"/>
</dbReference>
<feature type="compositionally biased region" description="Polar residues" evidence="1">
    <location>
        <begin position="393"/>
        <end position="418"/>
    </location>
</feature>
<feature type="compositionally biased region" description="Low complexity" evidence="1">
    <location>
        <begin position="359"/>
        <end position="373"/>
    </location>
</feature>
<feature type="compositionally biased region" description="Basic and acidic residues" evidence="1">
    <location>
        <begin position="381"/>
        <end position="392"/>
    </location>
</feature>
<dbReference type="AlphaFoldDB" id="A0A4Q0YG34"/>
<feature type="region of interest" description="Disordered" evidence="1">
    <location>
        <begin position="262"/>
        <end position="286"/>
    </location>
</feature>
<sequence length="643" mass="76199">MIININSGSSGWGDYVLNGTKNKPRDKSKVELLDGDISLGDYLSKNNKYEDSYYTVILGFKGKPSKDLIKSAYDDFKEHFFKGFKENEYHIDAVIHYDTDDTHIHARIPKQNLFTNTHLQLYYHKIDKPRKELIQDYISLKYGLEIARETNKEIVKEQSHEHITKWREERGQEPFNFSNKKNKDKAQLEINKYISGLITSNLIEKREDITTVLEELGLEVVKDNGLDLKKDFAYITVQNETGKMRVKGEFYHDRFWEHSTEDRRTQIESNQRIKQDTEPTRERFERVSKQLNKANEKRFNRVTELFESARQRAYKQIDTTTSKAIELNKQSDGREVGDNTEPTENTNNEDISNYDNFGNSNRSTDNSSSTTISKSRKHRQRLDSTPRTKNELQGEQIHNNRSKQSISIEKQQRDNQISKNKRVENDIDRTTTFKRDRTVRRKRIEALRKIRQSRIEFHKSLRRNYTELQERAREIQREQQLNIKKSTDHIEAVKAIEPTIGRYTGFKERVTSYIKSARSYLKERFQSFIDRFENFKYKLNSSQEFFNSKYKQLQMQGKELTFQDLKRASNIVENNRMYDISQTNQDLERGNNRIKELFNKLNINNSKIDNVSEVQEDLKTQLDQKNGDKKVKSSKSLFKKNRK</sequence>
<protein>
    <recommendedName>
        <fullName evidence="4">Relaxase</fullName>
    </recommendedName>
</protein>
<evidence type="ECO:0000256" key="1">
    <source>
        <dbReference type="SAM" id="MobiDB-lite"/>
    </source>
</evidence>
<feature type="region of interest" description="Disordered" evidence="1">
    <location>
        <begin position="321"/>
        <end position="421"/>
    </location>
</feature>
<name>A0A4Q0YG34_9BACT</name>
<accession>A0A4Q0YG34</accession>
<evidence type="ECO:0000313" key="2">
    <source>
        <dbReference type="EMBL" id="RXJ68664.1"/>
    </source>
</evidence>
<feature type="compositionally biased region" description="Low complexity" evidence="1">
    <location>
        <begin position="339"/>
        <end position="349"/>
    </location>
</feature>
<comment type="caution">
    <text evidence="2">The sequence shown here is derived from an EMBL/GenBank/DDBJ whole genome shotgun (WGS) entry which is preliminary data.</text>
</comment>
<evidence type="ECO:0000313" key="3">
    <source>
        <dbReference type="Proteomes" id="UP000290172"/>
    </source>
</evidence>
<evidence type="ECO:0008006" key="4">
    <source>
        <dbReference type="Google" id="ProtNLM"/>
    </source>
</evidence>